<feature type="compositionally biased region" description="Low complexity" evidence="1">
    <location>
        <begin position="19"/>
        <end position="41"/>
    </location>
</feature>
<gene>
    <name evidence="2" type="ORF">D9758_016930</name>
</gene>
<keyword evidence="3" id="KW-1185">Reference proteome</keyword>
<name>A0A8H5FNP3_9AGAR</name>
<reference evidence="2 3" key="1">
    <citation type="journal article" date="2020" name="ISME J.">
        <title>Uncovering the hidden diversity of litter-decomposition mechanisms in mushroom-forming fungi.</title>
        <authorList>
            <person name="Floudas D."/>
            <person name="Bentzer J."/>
            <person name="Ahren D."/>
            <person name="Johansson T."/>
            <person name="Persson P."/>
            <person name="Tunlid A."/>
        </authorList>
    </citation>
    <scope>NUCLEOTIDE SEQUENCE [LARGE SCALE GENOMIC DNA]</scope>
    <source>
        <strain evidence="2 3">CBS 291.85</strain>
    </source>
</reference>
<dbReference type="Proteomes" id="UP000559256">
    <property type="component" value="Unassembled WGS sequence"/>
</dbReference>
<sequence length="248" mass="28097">MHRAPRFGKGRNLPHNRNGGSPPYGSDPSGSDGDNSLPPSSQDDEISLNNNDDYPKPPKPAVFGRTRYSSVDRTFNERETFSYDPTPRTEEEVMRACFRSIEELIIKQLHGPPIGGNTNVQKTILQSIPKPDKYTGEGNDFVAFDTWVRDLVRWFNIADLCGPEVRYSYSRKQYVLTPVDIQRTNATGSFLKGPAHQWFLDDVEHIPMDYLIPPESCVEIDAKVASGYFSSRKDRKELMPDKLRKTVG</sequence>
<accession>A0A8H5FNP3</accession>
<evidence type="ECO:0000313" key="2">
    <source>
        <dbReference type="EMBL" id="KAF5343197.1"/>
    </source>
</evidence>
<feature type="region of interest" description="Disordered" evidence="1">
    <location>
        <begin position="1"/>
        <end position="68"/>
    </location>
</feature>
<comment type="caution">
    <text evidence="2">The sequence shown here is derived from an EMBL/GenBank/DDBJ whole genome shotgun (WGS) entry which is preliminary data.</text>
</comment>
<dbReference type="EMBL" id="JAACJM010000146">
    <property type="protein sequence ID" value="KAF5343197.1"/>
    <property type="molecule type" value="Genomic_DNA"/>
</dbReference>
<evidence type="ECO:0000256" key="1">
    <source>
        <dbReference type="SAM" id="MobiDB-lite"/>
    </source>
</evidence>
<dbReference type="AlphaFoldDB" id="A0A8H5FNP3"/>
<feature type="compositionally biased region" description="Basic residues" evidence="1">
    <location>
        <begin position="1"/>
        <end position="14"/>
    </location>
</feature>
<dbReference type="OrthoDB" id="3060267at2759"/>
<proteinExistence type="predicted"/>
<evidence type="ECO:0000313" key="3">
    <source>
        <dbReference type="Proteomes" id="UP000559256"/>
    </source>
</evidence>
<protein>
    <submittedName>
        <fullName evidence="2">Uncharacterized protein</fullName>
    </submittedName>
</protein>
<organism evidence="2 3">
    <name type="scientific">Tetrapyrgos nigripes</name>
    <dbReference type="NCBI Taxonomy" id="182062"/>
    <lineage>
        <taxon>Eukaryota</taxon>
        <taxon>Fungi</taxon>
        <taxon>Dikarya</taxon>
        <taxon>Basidiomycota</taxon>
        <taxon>Agaricomycotina</taxon>
        <taxon>Agaricomycetes</taxon>
        <taxon>Agaricomycetidae</taxon>
        <taxon>Agaricales</taxon>
        <taxon>Marasmiineae</taxon>
        <taxon>Marasmiaceae</taxon>
        <taxon>Tetrapyrgos</taxon>
    </lineage>
</organism>